<dbReference type="InterPro" id="IPR029787">
    <property type="entry name" value="Nucleotide_cyclase"/>
</dbReference>
<protein>
    <submittedName>
        <fullName evidence="3">Diguanylate cyclase (GGDEF) domain-containing protein</fullName>
    </submittedName>
</protein>
<feature type="transmembrane region" description="Helical" evidence="1">
    <location>
        <begin position="20"/>
        <end position="41"/>
    </location>
</feature>
<dbReference type="eggNOG" id="COG2199">
    <property type="taxonomic scope" value="Bacteria"/>
</dbReference>
<dbReference type="GO" id="GO:0052621">
    <property type="term" value="F:diguanylate cyclase activity"/>
    <property type="evidence" value="ECO:0007669"/>
    <property type="project" value="TreeGrafter"/>
</dbReference>
<keyword evidence="1" id="KW-1133">Transmembrane helix</keyword>
<dbReference type="RefSeq" id="WP_008858548.1">
    <property type="nucleotide sequence ID" value="NZ_JH591187.1"/>
</dbReference>
<proteinExistence type="predicted"/>
<dbReference type="CDD" id="cd01949">
    <property type="entry name" value="GGDEF"/>
    <property type="match status" value="1"/>
</dbReference>
<keyword evidence="1" id="KW-0472">Membrane</keyword>
<dbReference type="InterPro" id="IPR050469">
    <property type="entry name" value="Diguanylate_Cyclase"/>
</dbReference>
<feature type="transmembrane region" description="Helical" evidence="1">
    <location>
        <begin position="365"/>
        <end position="392"/>
    </location>
</feature>
<sequence length="576" mass="65973">MMELKKWLQSQGENKRAFYIFAILSLVLCFFLIVNACYVIYGTRYNEYKVTQNATIDLVKPDGTIQKNINPRFSYPSGSRIRIHVPVSLHSDKKQYTLAFTAARVYYQVSWNGQILSYYDESRISRNHNFGAVICMAELPASTYGSTITIEEELLSSTSIPYIGDIFVIPTRKSYTYYLQREGFFFILYHALLTLSLSAFLVLLFLKKSLLVKKGLAISLFLTSFILWCLCYHHMTAFWIDSPYINSLLEYGSLYFLPAPFLYFLFLSEKEGKRRTLYHHLSLWFVLLFAAAFLLQAGGLYTLDDMLPLLHISIILSGILVCWYQLHPLGKEKTWQVVMRWGILLSSGAAALDTAQYYITSSHSIIHIYVMQALSTWALLVFVFSVILSYVFQILAQAEEAQEKKAALHLAYHDALTGLYNHAGIFHIAKSLDSRKSYALLFMDLNGLKEVNDRYGHEAGDFFLCHMAKILSSVTPSSAFCGRLGGDEFIILLPPHEADSLFPLIKTIRKKMQELKGLPHMPKDPSASFGWSIHDPSQPLSFDDHLNEADDRMYEEKEKYKLTHPAEAGRNFKREK</sequence>
<feature type="transmembrane region" description="Helical" evidence="1">
    <location>
        <begin position="252"/>
        <end position="269"/>
    </location>
</feature>
<dbReference type="Gene3D" id="3.30.70.270">
    <property type="match status" value="1"/>
</dbReference>
<dbReference type="HOGENOM" id="CLU_473072_0_0_9"/>
<dbReference type="EMBL" id="ADLT01000001">
    <property type="protein sequence ID" value="EHO63984.1"/>
    <property type="molecule type" value="Genomic_DNA"/>
</dbReference>
<accession>H1CXF3</accession>
<dbReference type="STRING" id="742743.HMPREF9453_00041"/>
<name>H1CXF3_9FIRM</name>
<feature type="transmembrane region" description="Helical" evidence="1">
    <location>
        <begin position="338"/>
        <end position="359"/>
    </location>
</feature>
<feature type="transmembrane region" description="Helical" evidence="1">
    <location>
        <begin position="309"/>
        <end position="326"/>
    </location>
</feature>
<dbReference type="InterPro" id="IPR043128">
    <property type="entry name" value="Rev_trsase/Diguanyl_cyclase"/>
</dbReference>
<dbReference type="Pfam" id="PF00990">
    <property type="entry name" value="GGDEF"/>
    <property type="match status" value="1"/>
</dbReference>
<feature type="transmembrane region" description="Helical" evidence="1">
    <location>
        <begin position="218"/>
        <end position="240"/>
    </location>
</feature>
<keyword evidence="1" id="KW-0812">Transmembrane</keyword>
<organism evidence="3 4">
    <name type="scientific">Dialister succinatiphilus YIT 11850</name>
    <dbReference type="NCBI Taxonomy" id="742743"/>
    <lineage>
        <taxon>Bacteria</taxon>
        <taxon>Bacillati</taxon>
        <taxon>Bacillota</taxon>
        <taxon>Negativicutes</taxon>
        <taxon>Veillonellales</taxon>
        <taxon>Veillonellaceae</taxon>
        <taxon>Dialister</taxon>
    </lineage>
</organism>
<dbReference type="Proteomes" id="UP000003277">
    <property type="component" value="Unassembled WGS sequence"/>
</dbReference>
<comment type="caution">
    <text evidence="3">The sequence shown here is derived from an EMBL/GenBank/DDBJ whole genome shotgun (WGS) entry which is preliminary data.</text>
</comment>
<gene>
    <name evidence="3" type="ORF">HMPREF9453_00041</name>
</gene>
<dbReference type="InterPro" id="IPR000160">
    <property type="entry name" value="GGDEF_dom"/>
</dbReference>
<dbReference type="PATRIC" id="fig|742743.3.peg.43"/>
<evidence type="ECO:0000313" key="3">
    <source>
        <dbReference type="EMBL" id="EHO63984.1"/>
    </source>
</evidence>
<feature type="domain" description="GGDEF" evidence="2">
    <location>
        <begin position="436"/>
        <end position="576"/>
    </location>
</feature>
<reference evidence="3 4" key="1">
    <citation type="submission" date="2011-11" db="EMBL/GenBank/DDBJ databases">
        <title>The Genome Sequence of Dialister succinatiphilus YIT 11850.</title>
        <authorList>
            <consortium name="The Broad Institute Genome Sequencing Platform"/>
            <person name="Earl A."/>
            <person name="Ward D."/>
            <person name="Feldgarden M."/>
            <person name="Gevers D."/>
            <person name="Morotomi M."/>
            <person name="Young S.K."/>
            <person name="Zeng Q."/>
            <person name="Gargeya S."/>
            <person name="Fitzgerald M."/>
            <person name="Haas B."/>
            <person name="Abouelleil A."/>
            <person name="Alvarado L."/>
            <person name="Arachchi H.M."/>
            <person name="Berlin A."/>
            <person name="Brown A."/>
            <person name="Chapman S.B."/>
            <person name="Dunbar C."/>
            <person name="Gearin G."/>
            <person name="Goldberg J."/>
            <person name="Griggs A."/>
            <person name="Gujja S."/>
            <person name="Heiman D."/>
            <person name="Howarth C."/>
            <person name="Lui A."/>
            <person name="MacDonald P.J.P."/>
            <person name="Montmayeur A."/>
            <person name="Murphy C."/>
            <person name="Neiman D."/>
            <person name="Pearson M."/>
            <person name="Priest M."/>
            <person name="Roberts A."/>
            <person name="Saif S."/>
            <person name="Shea T."/>
            <person name="Sisk P."/>
            <person name="Stolte C."/>
            <person name="Sykes S."/>
            <person name="Wortman J."/>
            <person name="Nusbaum C."/>
            <person name="Birren B."/>
        </authorList>
    </citation>
    <scope>NUCLEOTIDE SEQUENCE [LARGE SCALE GENOMIC DNA]</scope>
    <source>
        <strain evidence="3 4">YIT 11850</strain>
    </source>
</reference>
<dbReference type="PANTHER" id="PTHR45138:SF9">
    <property type="entry name" value="DIGUANYLATE CYCLASE DGCM-RELATED"/>
    <property type="match status" value="1"/>
</dbReference>
<evidence type="ECO:0000313" key="4">
    <source>
        <dbReference type="Proteomes" id="UP000003277"/>
    </source>
</evidence>
<evidence type="ECO:0000256" key="1">
    <source>
        <dbReference type="SAM" id="Phobius"/>
    </source>
</evidence>
<evidence type="ECO:0000259" key="2">
    <source>
        <dbReference type="PROSITE" id="PS50887"/>
    </source>
</evidence>
<keyword evidence="4" id="KW-1185">Reference proteome</keyword>
<dbReference type="NCBIfam" id="TIGR00254">
    <property type="entry name" value="GGDEF"/>
    <property type="match status" value="1"/>
</dbReference>
<dbReference type="AlphaFoldDB" id="H1CXF3"/>
<dbReference type="SMART" id="SM00267">
    <property type="entry name" value="GGDEF"/>
    <property type="match status" value="1"/>
</dbReference>
<feature type="transmembrane region" description="Helical" evidence="1">
    <location>
        <begin position="184"/>
        <end position="206"/>
    </location>
</feature>
<feature type="transmembrane region" description="Helical" evidence="1">
    <location>
        <begin position="281"/>
        <end position="303"/>
    </location>
</feature>
<dbReference type="PROSITE" id="PS50887">
    <property type="entry name" value="GGDEF"/>
    <property type="match status" value="1"/>
</dbReference>
<dbReference type="PANTHER" id="PTHR45138">
    <property type="entry name" value="REGULATORY COMPONENTS OF SENSORY TRANSDUCTION SYSTEM"/>
    <property type="match status" value="1"/>
</dbReference>
<dbReference type="OrthoDB" id="9783388at2"/>
<dbReference type="SUPFAM" id="SSF55073">
    <property type="entry name" value="Nucleotide cyclase"/>
    <property type="match status" value="1"/>
</dbReference>